<comment type="caution">
    <text evidence="2">The sequence shown here is derived from an EMBL/GenBank/DDBJ whole genome shotgun (WGS) entry which is preliminary data.</text>
</comment>
<dbReference type="RefSeq" id="WP_331790904.1">
    <property type="nucleotide sequence ID" value="NZ_BAAAUO010000005.1"/>
</dbReference>
<accession>A0ABU7V3T9</accession>
<dbReference type="EMBL" id="JAZHOV010000002">
    <property type="protein sequence ID" value="MEF2254341.1"/>
    <property type="molecule type" value="Genomic_DNA"/>
</dbReference>
<evidence type="ECO:0000313" key="2">
    <source>
        <dbReference type="EMBL" id="MEF2254341.1"/>
    </source>
</evidence>
<keyword evidence="3" id="KW-1185">Reference proteome</keyword>
<evidence type="ECO:0000259" key="1">
    <source>
        <dbReference type="Pfam" id="PF12281"/>
    </source>
</evidence>
<dbReference type="InterPro" id="IPR058575">
    <property type="entry name" value="NTP_transf_8_dom"/>
</dbReference>
<protein>
    <submittedName>
        <fullName evidence="2">GSU2403 family nucleotidyltransferase fold protein</fullName>
    </submittedName>
</protein>
<reference evidence="2 3" key="1">
    <citation type="submission" date="2024-01" db="EMBL/GenBank/DDBJ databases">
        <title>the genome sequence of strain Microbacterium schleiferi NBRC 15075.</title>
        <authorList>
            <person name="Ding Y."/>
            <person name="Zhang G."/>
        </authorList>
    </citation>
    <scope>NUCLEOTIDE SEQUENCE [LARGE SCALE GENOMIC DNA]</scope>
    <source>
        <strain evidence="2 3">NBRC 15075</strain>
    </source>
</reference>
<evidence type="ECO:0000313" key="3">
    <source>
        <dbReference type="Proteomes" id="UP001351900"/>
    </source>
</evidence>
<dbReference type="Proteomes" id="UP001351900">
    <property type="component" value="Unassembled WGS sequence"/>
</dbReference>
<name>A0ABU7V3T9_9MICO</name>
<gene>
    <name evidence="2" type="ORF">V2V91_04210</name>
</gene>
<organism evidence="2 3">
    <name type="scientific">Microbacterium schleiferi</name>
    <dbReference type="NCBI Taxonomy" id="69362"/>
    <lineage>
        <taxon>Bacteria</taxon>
        <taxon>Bacillati</taxon>
        <taxon>Actinomycetota</taxon>
        <taxon>Actinomycetes</taxon>
        <taxon>Micrococcales</taxon>
        <taxon>Microbacteriaceae</taxon>
        <taxon>Microbacterium</taxon>
    </lineage>
</organism>
<sequence>MPEPSPEYQEARRVLLDALEALDPHRDALILVGAQAIYLHAPLGDPRPAYTTDGDLALDPDLLAERPDLASELEAAGFELTQSGNPGSWESPTGVVIDLMVPDGALPRSSRRSAQLAGHATRSARRTRGLEVALYDNTEHTLVGLSEGDTREVGLRVASPAALLIAKLVKIEERLSQPKPDRVLPKDAGDILRLLRNVDAVAIGTRLRVIANERQDLTPLIEGSLRWMQDQVEARSSDLVDLTIRHMQDVENPAQVDIALRTLAGRVVDGYRASET</sequence>
<feature type="domain" description="Nucleotidyltransferase-like" evidence="1">
    <location>
        <begin position="15"/>
        <end position="177"/>
    </location>
</feature>
<dbReference type="Pfam" id="PF12281">
    <property type="entry name" value="NTP_transf_8"/>
    <property type="match status" value="1"/>
</dbReference>
<proteinExistence type="predicted"/>